<dbReference type="Proteomes" id="UP001140091">
    <property type="component" value="Unassembled WGS sequence"/>
</dbReference>
<dbReference type="InterPro" id="IPR032675">
    <property type="entry name" value="LRR_dom_sf"/>
</dbReference>
<feature type="non-terminal residue" evidence="3">
    <location>
        <position position="609"/>
    </location>
</feature>
<organism evidence="3 4">
    <name type="scientific">Candolleomyces eurysporus</name>
    <dbReference type="NCBI Taxonomy" id="2828524"/>
    <lineage>
        <taxon>Eukaryota</taxon>
        <taxon>Fungi</taxon>
        <taxon>Dikarya</taxon>
        <taxon>Basidiomycota</taxon>
        <taxon>Agaricomycotina</taxon>
        <taxon>Agaricomycetes</taxon>
        <taxon>Agaricomycetidae</taxon>
        <taxon>Agaricales</taxon>
        <taxon>Agaricineae</taxon>
        <taxon>Psathyrellaceae</taxon>
        <taxon>Candolleomyces</taxon>
    </lineage>
</organism>
<protein>
    <recommendedName>
        <fullName evidence="2">F-box domain-containing protein</fullName>
    </recommendedName>
</protein>
<evidence type="ECO:0000256" key="1">
    <source>
        <dbReference type="SAM" id="Coils"/>
    </source>
</evidence>
<keyword evidence="4" id="KW-1185">Reference proteome</keyword>
<dbReference type="Pfam" id="PF12937">
    <property type="entry name" value="F-box-like"/>
    <property type="match status" value="1"/>
</dbReference>
<reference evidence="3" key="1">
    <citation type="submission" date="2022-06" db="EMBL/GenBank/DDBJ databases">
        <title>Genome Sequence of Candolleomyces eurysporus.</title>
        <authorList>
            <person name="Buettner E."/>
        </authorList>
    </citation>
    <scope>NUCLEOTIDE SEQUENCE</scope>
    <source>
        <strain evidence="3">VTCC 930004</strain>
    </source>
</reference>
<evidence type="ECO:0000259" key="2">
    <source>
        <dbReference type="Pfam" id="PF12937"/>
    </source>
</evidence>
<dbReference type="SUPFAM" id="SSF81383">
    <property type="entry name" value="F-box domain"/>
    <property type="match status" value="1"/>
</dbReference>
<dbReference type="InterPro" id="IPR001810">
    <property type="entry name" value="F-box_dom"/>
</dbReference>
<sequence length="609" mass="69801">MSSSEYRYEDLPENFRIFARSNEAISHSSASAIEEYVTKERAVLEQYEDELKALSRQLAEKKRLLARKRQDLSACERIVQLSRSTSIINLPTEILQLIFLYSIPPSLSACFRHATDYNENAPFSLIHVCRKWRTIAFETPSLWTSVSLRSFEGSPMTIGENFGMKNHIKNWYERAGSLPKSLDFYMGEDRTAFDPMVMPGLTDCAFFQGFEFTYLSLGSRDIDSLLRTLNEEGPWPMWSSKILHRVESLVLYSELHPHTIDSEAPIETFSGEDFKSLRRLSLRIGSSLSQGILGVFDLPWKNLTHVAITSWIQDGDFMDLLTDLISLRQGIFYITYDELWNSDNGAAVEEHPQLKDLTLIHHINTFSPVPFDRYFFPSLQYFRLGAYTDFFDEDMKTFDLRNIQATLVNLTSLSLWHPSWEVSASHIVELLSVTPNLLLLTVGVSTNYDELFNALINNATDGKKLPVVGPLLEDLVIDYGPLVYKYMVRIPPVRPKHFQFSSGVFSEMVKVRWKGEVAGSVQTSQLKKASVFLSGWHESCLEGVQDSLKEEVKEGFELTLGFVDCPQTWEDPMDRKITHWHEGLVLPENSDCCGRCLMENELEDLEIYE</sequence>
<feature type="coiled-coil region" evidence="1">
    <location>
        <begin position="37"/>
        <end position="71"/>
    </location>
</feature>
<comment type="caution">
    <text evidence="3">The sequence shown here is derived from an EMBL/GenBank/DDBJ whole genome shotgun (WGS) entry which is preliminary data.</text>
</comment>
<dbReference type="OrthoDB" id="3357519at2759"/>
<evidence type="ECO:0000313" key="4">
    <source>
        <dbReference type="Proteomes" id="UP001140091"/>
    </source>
</evidence>
<feature type="domain" description="F-box" evidence="2">
    <location>
        <begin position="88"/>
        <end position="149"/>
    </location>
</feature>
<accession>A0A9W8ISM8</accession>
<dbReference type="EMBL" id="JANBPK010001484">
    <property type="protein sequence ID" value="KAJ2922571.1"/>
    <property type="molecule type" value="Genomic_DNA"/>
</dbReference>
<proteinExistence type="predicted"/>
<dbReference type="AlphaFoldDB" id="A0A9W8ISM8"/>
<evidence type="ECO:0000313" key="3">
    <source>
        <dbReference type="EMBL" id="KAJ2922571.1"/>
    </source>
</evidence>
<dbReference type="Gene3D" id="3.80.10.10">
    <property type="entry name" value="Ribonuclease Inhibitor"/>
    <property type="match status" value="1"/>
</dbReference>
<dbReference type="InterPro" id="IPR036047">
    <property type="entry name" value="F-box-like_dom_sf"/>
</dbReference>
<dbReference type="Gene3D" id="1.20.1280.50">
    <property type="match status" value="1"/>
</dbReference>
<name>A0A9W8ISM8_9AGAR</name>
<gene>
    <name evidence="3" type="ORF">H1R20_g14515</name>
</gene>
<keyword evidence="1" id="KW-0175">Coiled coil</keyword>